<evidence type="ECO:0000313" key="7">
    <source>
        <dbReference type="RefSeq" id="XP_015276038.1"/>
    </source>
</evidence>
<proteinExistence type="inferred from homology"/>
<keyword evidence="6" id="KW-1185">Reference proteome</keyword>
<gene>
    <name evidence="7" type="primary">LOC107118252</name>
</gene>
<dbReference type="PROSITE" id="PS51934">
    <property type="entry name" value="LRAT"/>
    <property type="match status" value="1"/>
</dbReference>
<evidence type="ECO:0000313" key="6">
    <source>
        <dbReference type="Proteomes" id="UP000694871"/>
    </source>
</evidence>
<name>A0ABM1KQQ1_GEKJA</name>
<dbReference type="InterPro" id="IPR051496">
    <property type="entry name" value="H-rev107_PLA/AT"/>
</dbReference>
<dbReference type="Gene3D" id="3.90.1720.10">
    <property type="entry name" value="endopeptidase domain like (from Nostoc punctiforme)"/>
    <property type="match status" value="1"/>
</dbReference>
<accession>A0ABM1KQQ1</accession>
<evidence type="ECO:0000256" key="4">
    <source>
        <dbReference type="ARBA" id="ARBA00023098"/>
    </source>
</evidence>
<evidence type="ECO:0000256" key="1">
    <source>
        <dbReference type="ARBA" id="ARBA00007824"/>
    </source>
</evidence>
<sequence>MNEEAQNHSAFFIRVKNPAERDELKPGDLVEIFRSAYQHWAIYVGDKMVVHLAAECDHLADGIPLALTSSGAFVKKDWLEHVVRKDRYRVNNKYDETHSPLPLSKILWQAEELVGKEMPYDLTPHNCENFVLELRYGVDMNEQVRVPLYA</sequence>
<keyword evidence="2" id="KW-0808">Transferase</keyword>
<dbReference type="PANTHER" id="PTHR13943">
    <property type="entry name" value="HRAS-LIKE SUPPRESSOR - RELATED"/>
    <property type="match status" value="1"/>
</dbReference>
<protein>
    <submittedName>
        <fullName evidence="7">HRAS-like suppressor 3</fullName>
    </submittedName>
</protein>
<dbReference type="Pfam" id="PF04970">
    <property type="entry name" value="LRAT"/>
    <property type="match status" value="1"/>
</dbReference>
<dbReference type="PANTHER" id="PTHR13943:SF31">
    <property type="entry name" value="PHOSPHOLIPASE A AND ACYLTRANSFERASE 3"/>
    <property type="match status" value="1"/>
</dbReference>
<evidence type="ECO:0000256" key="2">
    <source>
        <dbReference type="ARBA" id="ARBA00022679"/>
    </source>
</evidence>
<dbReference type="GeneID" id="107118252"/>
<organism evidence="6 7">
    <name type="scientific">Gekko japonicus</name>
    <name type="common">Schlegel's Japanese gecko</name>
    <dbReference type="NCBI Taxonomy" id="146911"/>
    <lineage>
        <taxon>Eukaryota</taxon>
        <taxon>Metazoa</taxon>
        <taxon>Chordata</taxon>
        <taxon>Craniata</taxon>
        <taxon>Vertebrata</taxon>
        <taxon>Euteleostomi</taxon>
        <taxon>Lepidosauria</taxon>
        <taxon>Squamata</taxon>
        <taxon>Bifurcata</taxon>
        <taxon>Gekkota</taxon>
        <taxon>Gekkonidae</taxon>
        <taxon>Gekkoninae</taxon>
        <taxon>Gekko</taxon>
    </lineage>
</organism>
<feature type="domain" description="LRAT" evidence="5">
    <location>
        <begin position="29"/>
        <end position="143"/>
    </location>
</feature>
<evidence type="ECO:0000256" key="3">
    <source>
        <dbReference type="ARBA" id="ARBA00022801"/>
    </source>
</evidence>
<dbReference type="Proteomes" id="UP000694871">
    <property type="component" value="Unplaced"/>
</dbReference>
<dbReference type="InterPro" id="IPR007053">
    <property type="entry name" value="LRAT_dom"/>
</dbReference>
<comment type="similarity">
    <text evidence="1">Belongs to the H-rev107 family.</text>
</comment>
<reference evidence="7" key="1">
    <citation type="submission" date="2025-08" db="UniProtKB">
        <authorList>
            <consortium name="RefSeq"/>
        </authorList>
    </citation>
    <scope>IDENTIFICATION</scope>
</reference>
<keyword evidence="3" id="KW-0378">Hydrolase</keyword>
<dbReference type="RefSeq" id="XP_015276038.1">
    <property type="nucleotide sequence ID" value="XM_015420552.1"/>
</dbReference>
<evidence type="ECO:0000259" key="5">
    <source>
        <dbReference type="PROSITE" id="PS51934"/>
    </source>
</evidence>
<keyword evidence="4" id="KW-0443">Lipid metabolism</keyword>